<dbReference type="GO" id="GO:0005886">
    <property type="term" value="C:plasma membrane"/>
    <property type="evidence" value="ECO:0007669"/>
    <property type="project" value="UniProtKB-SubCell"/>
</dbReference>
<evidence type="ECO:0000256" key="8">
    <source>
        <dbReference type="ARBA" id="ARBA00022927"/>
    </source>
</evidence>
<comment type="caution">
    <text evidence="12">The sequence shown here is derived from an EMBL/GenBank/DDBJ whole genome shotgun (WGS) entry which is preliminary data.</text>
</comment>
<evidence type="ECO:0000256" key="9">
    <source>
        <dbReference type="ARBA" id="ARBA00023136"/>
    </source>
</evidence>
<evidence type="ECO:0000256" key="10">
    <source>
        <dbReference type="ARBA" id="ARBA00023225"/>
    </source>
</evidence>
<keyword evidence="12" id="KW-0966">Cell projection</keyword>
<evidence type="ECO:0000256" key="1">
    <source>
        <dbReference type="ARBA" id="ARBA00004413"/>
    </source>
</evidence>
<sequence>MSRAFRLAGLLRFRKLQEDQAAADLAVAHAARRAAAQRQSRADGALADHGFDPVEEAGAWLSSVATRAALRSLASEAGAATELAGIEVTRREDAWTQTRRQLVPLEKLSEKHAEREAVEDLRQEQIVLDEIGSRSTGPASPAAPAAPTTDGTRGES</sequence>
<keyword evidence="12" id="KW-0969">Cilium</keyword>
<gene>
    <name evidence="12" type="ORF">HZZ10_14050</name>
</gene>
<keyword evidence="7" id="KW-1005">Bacterial flagellum biogenesis</keyword>
<dbReference type="Gene3D" id="1.10.287.1700">
    <property type="match status" value="1"/>
</dbReference>
<comment type="subcellular location">
    <subcellularLocation>
        <location evidence="1">Cell membrane</location>
        <topology evidence="1">Peripheral membrane protein</topology>
        <orientation evidence="1">Cytoplasmic side</orientation>
    </subcellularLocation>
</comment>
<evidence type="ECO:0000313" key="12">
    <source>
        <dbReference type="EMBL" id="NYS94639.1"/>
    </source>
</evidence>
<evidence type="ECO:0000256" key="2">
    <source>
        <dbReference type="ARBA" id="ARBA00010004"/>
    </source>
</evidence>
<dbReference type="EMBL" id="JACBYE010000039">
    <property type="protein sequence ID" value="NYS94639.1"/>
    <property type="molecule type" value="Genomic_DNA"/>
</dbReference>
<evidence type="ECO:0000256" key="11">
    <source>
        <dbReference type="SAM" id="MobiDB-lite"/>
    </source>
</evidence>
<dbReference type="GO" id="GO:0006935">
    <property type="term" value="P:chemotaxis"/>
    <property type="evidence" value="ECO:0007669"/>
    <property type="project" value="UniProtKB-KW"/>
</dbReference>
<evidence type="ECO:0000313" key="13">
    <source>
        <dbReference type="Proteomes" id="UP000561011"/>
    </source>
</evidence>
<organism evidence="12 13">
    <name type="scientific">Sanguibacter inulinus</name>
    <dbReference type="NCBI Taxonomy" id="60922"/>
    <lineage>
        <taxon>Bacteria</taxon>
        <taxon>Bacillati</taxon>
        <taxon>Actinomycetota</taxon>
        <taxon>Actinomycetes</taxon>
        <taxon>Micrococcales</taxon>
        <taxon>Sanguibacteraceae</taxon>
        <taxon>Sanguibacter</taxon>
    </lineage>
</organism>
<dbReference type="GO" id="GO:0071973">
    <property type="term" value="P:bacterial-type flagellum-dependent cell motility"/>
    <property type="evidence" value="ECO:0007669"/>
    <property type="project" value="InterPro"/>
</dbReference>
<dbReference type="Pfam" id="PF02050">
    <property type="entry name" value="FliJ"/>
    <property type="match status" value="1"/>
</dbReference>
<proteinExistence type="inferred from homology"/>
<keyword evidence="8" id="KW-0653">Protein transport</keyword>
<feature type="compositionally biased region" description="Basic and acidic residues" evidence="11">
    <location>
        <begin position="112"/>
        <end position="123"/>
    </location>
</feature>
<dbReference type="Proteomes" id="UP000561011">
    <property type="component" value="Unassembled WGS sequence"/>
</dbReference>
<protein>
    <recommendedName>
        <fullName evidence="3">Flagellar FliJ protein</fullName>
    </recommendedName>
</protein>
<feature type="compositionally biased region" description="Low complexity" evidence="11">
    <location>
        <begin position="133"/>
        <end position="156"/>
    </location>
</feature>
<evidence type="ECO:0000256" key="7">
    <source>
        <dbReference type="ARBA" id="ARBA00022795"/>
    </source>
</evidence>
<feature type="region of interest" description="Disordered" evidence="11">
    <location>
        <begin position="112"/>
        <end position="156"/>
    </location>
</feature>
<keyword evidence="13" id="KW-1185">Reference proteome</keyword>
<keyword evidence="5" id="KW-1003">Cell membrane</keyword>
<evidence type="ECO:0000256" key="6">
    <source>
        <dbReference type="ARBA" id="ARBA00022500"/>
    </source>
</evidence>
<dbReference type="AlphaFoldDB" id="A0A853EVR2"/>
<dbReference type="InterPro" id="IPR053716">
    <property type="entry name" value="Flag_assembly_chemotaxis_eff"/>
</dbReference>
<comment type="similarity">
    <text evidence="2">Belongs to the FliJ family.</text>
</comment>
<keyword evidence="10" id="KW-1006">Bacterial flagellum protein export</keyword>
<dbReference type="GO" id="GO:0015031">
    <property type="term" value="P:protein transport"/>
    <property type="evidence" value="ECO:0007669"/>
    <property type="project" value="UniProtKB-KW"/>
</dbReference>
<evidence type="ECO:0000256" key="5">
    <source>
        <dbReference type="ARBA" id="ARBA00022475"/>
    </source>
</evidence>
<keyword evidence="4" id="KW-0813">Transport</keyword>
<keyword evidence="12" id="KW-0282">Flagellum</keyword>
<dbReference type="GO" id="GO:0009288">
    <property type="term" value="C:bacterial-type flagellum"/>
    <property type="evidence" value="ECO:0007669"/>
    <property type="project" value="InterPro"/>
</dbReference>
<evidence type="ECO:0000256" key="3">
    <source>
        <dbReference type="ARBA" id="ARBA00020392"/>
    </source>
</evidence>
<dbReference type="GO" id="GO:0044781">
    <property type="term" value="P:bacterial-type flagellum organization"/>
    <property type="evidence" value="ECO:0007669"/>
    <property type="project" value="UniProtKB-KW"/>
</dbReference>
<evidence type="ECO:0000256" key="4">
    <source>
        <dbReference type="ARBA" id="ARBA00022448"/>
    </source>
</evidence>
<dbReference type="InterPro" id="IPR012823">
    <property type="entry name" value="Flagell_FliJ"/>
</dbReference>
<keyword evidence="9" id="KW-0472">Membrane</keyword>
<reference evidence="12 13" key="1">
    <citation type="submission" date="2020-07" db="EMBL/GenBank/DDBJ databases">
        <title>MOT database genomes.</title>
        <authorList>
            <person name="Joseph S."/>
            <person name="Aduse-Opoku J."/>
            <person name="Hashim A."/>
            <person name="Wade W."/>
            <person name="Curtis M."/>
        </authorList>
    </citation>
    <scope>NUCLEOTIDE SEQUENCE [LARGE SCALE GENOMIC DNA]</scope>
    <source>
        <strain evidence="12 13">DSM 100099</strain>
    </source>
</reference>
<accession>A0A853EVR2</accession>
<dbReference type="RefSeq" id="WP_179913978.1">
    <property type="nucleotide sequence ID" value="NZ_JACBYE010000039.1"/>
</dbReference>
<name>A0A853EVR2_9MICO</name>
<keyword evidence="6" id="KW-0145">Chemotaxis</keyword>